<evidence type="ECO:0000259" key="4">
    <source>
        <dbReference type="PROSITE" id="PS51767"/>
    </source>
</evidence>
<evidence type="ECO:0000313" key="6">
    <source>
        <dbReference type="Proteomes" id="UP001630127"/>
    </source>
</evidence>
<evidence type="ECO:0000313" key="5">
    <source>
        <dbReference type="EMBL" id="KAL3504082.1"/>
    </source>
</evidence>
<dbReference type="Pfam" id="PF14541">
    <property type="entry name" value="TAXi_C"/>
    <property type="match status" value="1"/>
</dbReference>
<dbReference type="InterPro" id="IPR032861">
    <property type="entry name" value="TAXi_N"/>
</dbReference>
<dbReference type="PANTHER" id="PTHR13683">
    <property type="entry name" value="ASPARTYL PROTEASES"/>
    <property type="match status" value="1"/>
</dbReference>
<dbReference type="InterPro" id="IPR033121">
    <property type="entry name" value="PEPTIDASE_A1"/>
</dbReference>
<dbReference type="InterPro" id="IPR021109">
    <property type="entry name" value="Peptidase_aspartic_dom_sf"/>
</dbReference>
<feature type="domain" description="Peptidase A1" evidence="4">
    <location>
        <begin position="131"/>
        <end position="468"/>
    </location>
</feature>
<dbReference type="AlphaFoldDB" id="A0ABD2YCD2"/>
<comment type="similarity">
    <text evidence="1">Belongs to the peptidase A1 family.</text>
</comment>
<dbReference type="PROSITE" id="PS51767">
    <property type="entry name" value="PEPTIDASE_A1"/>
    <property type="match status" value="1"/>
</dbReference>
<dbReference type="PANTHER" id="PTHR13683:SF398">
    <property type="entry name" value="ASPARTYL PROTEASE AED1-LIKE"/>
    <property type="match status" value="1"/>
</dbReference>
<name>A0ABD2YCD2_9GENT</name>
<feature type="chain" id="PRO_5044831508" description="Peptidase A1 domain-containing protein" evidence="3">
    <location>
        <begin position="32"/>
        <end position="474"/>
    </location>
</feature>
<feature type="active site" evidence="2">
    <location>
        <position position="348"/>
    </location>
</feature>
<comment type="caution">
    <text evidence="5">The sequence shown here is derived from an EMBL/GenBank/DDBJ whole genome shotgun (WGS) entry which is preliminary data.</text>
</comment>
<accession>A0ABD2YCD2</accession>
<dbReference type="Pfam" id="PF14543">
    <property type="entry name" value="TAXi_N"/>
    <property type="match status" value="1"/>
</dbReference>
<sequence>MAMALTSLPTLRNRLSLLKSLFFWLICSSVAISRGVEEAGTPQYHVVNVSSLIPKPYCTGHSKGSSSLGSQKLVVVSKNGPCSTSSHTKQISAYVEALMGDEARVQSLNSNKVSNLYSKDAASDTFHGGEYLTTIGLGTPKVDHQMIMDTGSDYTWVHCQSCSEGCRLDDPQFDPSKSSTYSNGSCKMFSGNDPFKITYYKGTNSTKHWGCDKLSLEPSDVFENFQFGCGFNNGGDYYFGNELGVLGLGRGDLSLVSQTASKFHYTFSYCLPKTSSSEGYLQFGDRARSATSSFGLQYTSLIKQPSQSIPSFYFQNSLHYVQLLGISVAGIRLNVPSTVFTSKGTVIDSRTVITYLPESVYNALRTAFNLSMAQYPPATPTHKNLDTCYNVKGFATIRLPHIVFHFGSGTDVSLNPSGIVYISQNNTDVWCLGFAANKNSGDLTIIGNNQQRELYILYDIGARRIGFGKTPCGS</sequence>
<feature type="signal peptide" evidence="3">
    <location>
        <begin position="1"/>
        <end position="31"/>
    </location>
</feature>
<feature type="active site" evidence="2">
    <location>
        <position position="149"/>
    </location>
</feature>
<dbReference type="InterPro" id="IPR001461">
    <property type="entry name" value="Aspartic_peptidase_A1"/>
</dbReference>
<reference evidence="5 6" key="1">
    <citation type="submission" date="2024-11" db="EMBL/GenBank/DDBJ databases">
        <title>A near-complete genome assembly of Cinchona calisaya.</title>
        <authorList>
            <person name="Lian D.C."/>
            <person name="Zhao X.W."/>
            <person name="Wei L."/>
        </authorList>
    </citation>
    <scope>NUCLEOTIDE SEQUENCE [LARGE SCALE GENOMIC DNA]</scope>
    <source>
        <tissue evidence="5">Nenye</tissue>
    </source>
</reference>
<proteinExistence type="inferred from homology"/>
<organism evidence="5 6">
    <name type="scientific">Cinchona calisaya</name>
    <dbReference type="NCBI Taxonomy" id="153742"/>
    <lineage>
        <taxon>Eukaryota</taxon>
        <taxon>Viridiplantae</taxon>
        <taxon>Streptophyta</taxon>
        <taxon>Embryophyta</taxon>
        <taxon>Tracheophyta</taxon>
        <taxon>Spermatophyta</taxon>
        <taxon>Magnoliopsida</taxon>
        <taxon>eudicotyledons</taxon>
        <taxon>Gunneridae</taxon>
        <taxon>Pentapetalae</taxon>
        <taxon>asterids</taxon>
        <taxon>lamiids</taxon>
        <taxon>Gentianales</taxon>
        <taxon>Rubiaceae</taxon>
        <taxon>Cinchonoideae</taxon>
        <taxon>Cinchoneae</taxon>
        <taxon>Cinchona</taxon>
    </lineage>
</organism>
<dbReference type="SUPFAM" id="SSF50630">
    <property type="entry name" value="Acid proteases"/>
    <property type="match status" value="1"/>
</dbReference>
<dbReference type="EMBL" id="JBJUIK010000014">
    <property type="protein sequence ID" value="KAL3504082.1"/>
    <property type="molecule type" value="Genomic_DNA"/>
</dbReference>
<evidence type="ECO:0000256" key="1">
    <source>
        <dbReference type="ARBA" id="ARBA00007447"/>
    </source>
</evidence>
<dbReference type="InterPro" id="IPR032799">
    <property type="entry name" value="TAXi_C"/>
</dbReference>
<keyword evidence="6" id="KW-1185">Reference proteome</keyword>
<keyword evidence="3" id="KW-0732">Signal</keyword>
<gene>
    <name evidence="5" type="ORF">ACH5RR_033923</name>
</gene>
<evidence type="ECO:0000256" key="3">
    <source>
        <dbReference type="SAM" id="SignalP"/>
    </source>
</evidence>
<dbReference type="Proteomes" id="UP001630127">
    <property type="component" value="Unassembled WGS sequence"/>
</dbReference>
<dbReference type="Gene3D" id="2.40.70.10">
    <property type="entry name" value="Acid Proteases"/>
    <property type="match status" value="2"/>
</dbReference>
<evidence type="ECO:0000256" key="2">
    <source>
        <dbReference type="PIRSR" id="PIRSR601461-1"/>
    </source>
</evidence>
<protein>
    <recommendedName>
        <fullName evidence="4">Peptidase A1 domain-containing protein</fullName>
    </recommendedName>
</protein>